<evidence type="ECO:0000256" key="5">
    <source>
        <dbReference type="ARBA" id="ARBA00022989"/>
    </source>
</evidence>
<evidence type="ECO:0000256" key="8">
    <source>
        <dbReference type="SAM" id="Phobius"/>
    </source>
</evidence>
<dbReference type="Gene3D" id="3.30.70.100">
    <property type="match status" value="1"/>
</dbReference>
<dbReference type="Pfam" id="PF00924">
    <property type="entry name" value="MS_channel_2nd"/>
    <property type="match status" value="1"/>
</dbReference>
<feature type="transmembrane region" description="Helical" evidence="8">
    <location>
        <begin position="591"/>
        <end position="611"/>
    </location>
</feature>
<keyword evidence="9" id="KW-0732">Signal</keyword>
<evidence type="ECO:0000256" key="6">
    <source>
        <dbReference type="ARBA" id="ARBA00023136"/>
    </source>
</evidence>
<dbReference type="Proteomes" id="UP000317648">
    <property type="component" value="Chromosome"/>
</dbReference>
<feature type="transmembrane region" description="Helical" evidence="8">
    <location>
        <begin position="563"/>
        <end position="585"/>
    </location>
</feature>
<dbReference type="InterPro" id="IPR011014">
    <property type="entry name" value="MscS_channel_TM-2"/>
</dbReference>
<feature type="coiled-coil region" evidence="7">
    <location>
        <begin position="298"/>
        <end position="329"/>
    </location>
</feature>
<protein>
    <submittedName>
        <fullName evidence="12">Mechanosensitive channel MscK</fullName>
    </submittedName>
</protein>
<feature type="signal peptide" evidence="9">
    <location>
        <begin position="1"/>
        <end position="22"/>
    </location>
</feature>
<keyword evidence="13" id="KW-1185">Reference proteome</keyword>
<feature type="coiled-coil region" evidence="7">
    <location>
        <begin position="54"/>
        <end position="107"/>
    </location>
</feature>
<dbReference type="PANTHER" id="PTHR30347">
    <property type="entry name" value="POTASSIUM CHANNEL RELATED"/>
    <property type="match status" value="1"/>
</dbReference>
<reference evidence="12 13" key="1">
    <citation type="submission" date="2019-02" db="EMBL/GenBank/DDBJ databases">
        <title>Deep-cultivation of Planctomycetes and their phenomic and genomic characterization uncovers novel biology.</title>
        <authorList>
            <person name="Wiegand S."/>
            <person name="Jogler M."/>
            <person name="Boedeker C."/>
            <person name="Pinto D."/>
            <person name="Vollmers J."/>
            <person name="Rivas-Marin E."/>
            <person name="Kohn T."/>
            <person name="Peeters S.H."/>
            <person name="Heuer A."/>
            <person name="Rast P."/>
            <person name="Oberbeckmann S."/>
            <person name="Bunk B."/>
            <person name="Jeske O."/>
            <person name="Meyerdierks A."/>
            <person name="Storesund J.E."/>
            <person name="Kallscheuer N."/>
            <person name="Luecker S."/>
            <person name="Lage O.M."/>
            <person name="Pohl T."/>
            <person name="Merkel B.J."/>
            <person name="Hornburger P."/>
            <person name="Mueller R.-W."/>
            <person name="Bruemmer F."/>
            <person name="Labrenz M."/>
            <person name="Spormann A.M."/>
            <person name="Op den Camp H."/>
            <person name="Overmann J."/>
            <person name="Amann R."/>
            <person name="Jetten M.S.M."/>
            <person name="Mascher T."/>
            <person name="Medema M.H."/>
            <person name="Devos D.P."/>
            <person name="Kaster A.-K."/>
            <person name="Ovreas L."/>
            <person name="Rohde M."/>
            <person name="Galperin M.Y."/>
            <person name="Jogler C."/>
        </authorList>
    </citation>
    <scope>NUCLEOTIDE SEQUENCE [LARGE SCALE GENOMIC DNA]</scope>
    <source>
        <strain evidence="12 13">Pla85_3_4</strain>
    </source>
</reference>
<dbReference type="AlphaFoldDB" id="A0A518E3N2"/>
<feature type="chain" id="PRO_5021703697" evidence="9">
    <location>
        <begin position="23"/>
        <end position="805"/>
    </location>
</feature>
<feature type="coiled-coil region" evidence="7">
    <location>
        <begin position="209"/>
        <end position="262"/>
    </location>
</feature>
<dbReference type="Gene3D" id="2.30.30.60">
    <property type="match status" value="1"/>
</dbReference>
<evidence type="ECO:0000259" key="10">
    <source>
        <dbReference type="Pfam" id="PF00924"/>
    </source>
</evidence>
<dbReference type="EMBL" id="CP036433">
    <property type="protein sequence ID" value="QDU98699.1"/>
    <property type="molecule type" value="Genomic_DNA"/>
</dbReference>
<dbReference type="Pfam" id="PF21082">
    <property type="entry name" value="MS_channel_3rd"/>
    <property type="match status" value="1"/>
</dbReference>
<evidence type="ECO:0000256" key="1">
    <source>
        <dbReference type="ARBA" id="ARBA00004651"/>
    </source>
</evidence>
<proteinExistence type="inferred from homology"/>
<dbReference type="KEGG" id="lcre:Pla8534_65720"/>
<comment type="similarity">
    <text evidence="2">Belongs to the MscS (TC 1.A.23) family.</text>
</comment>
<evidence type="ECO:0000259" key="11">
    <source>
        <dbReference type="Pfam" id="PF21082"/>
    </source>
</evidence>
<dbReference type="GO" id="GO:0008381">
    <property type="term" value="F:mechanosensitive monoatomic ion channel activity"/>
    <property type="evidence" value="ECO:0007669"/>
    <property type="project" value="UniProtKB-ARBA"/>
</dbReference>
<keyword evidence="6 8" id="KW-0472">Membrane</keyword>
<keyword evidence="4 8" id="KW-0812">Transmembrane</keyword>
<evidence type="ECO:0000313" key="12">
    <source>
        <dbReference type="EMBL" id="QDU98699.1"/>
    </source>
</evidence>
<feature type="domain" description="Mechanosensitive ion channel MscS C-terminal" evidence="11">
    <location>
        <begin position="685"/>
        <end position="768"/>
    </location>
</feature>
<dbReference type="PANTHER" id="PTHR30347:SF1">
    <property type="entry name" value="MECHANOSENSITIVE CHANNEL MSCK"/>
    <property type="match status" value="1"/>
</dbReference>
<evidence type="ECO:0000313" key="13">
    <source>
        <dbReference type="Proteomes" id="UP000317648"/>
    </source>
</evidence>
<accession>A0A518E3N2</accession>
<dbReference type="InterPro" id="IPR010920">
    <property type="entry name" value="LSM_dom_sf"/>
</dbReference>
<dbReference type="InterPro" id="IPR006685">
    <property type="entry name" value="MscS_channel_2nd"/>
</dbReference>
<dbReference type="InterPro" id="IPR049278">
    <property type="entry name" value="MS_channel_C"/>
</dbReference>
<dbReference type="InterPro" id="IPR011066">
    <property type="entry name" value="MscS_channel_C_sf"/>
</dbReference>
<keyword evidence="7" id="KW-0175">Coiled coil</keyword>
<evidence type="ECO:0000256" key="2">
    <source>
        <dbReference type="ARBA" id="ARBA00008017"/>
    </source>
</evidence>
<dbReference type="SUPFAM" id="SSF82689">
    <property type="entry name" value="Mechanosensitive channel protein MscS (YggB), C-terminal domain"/>
    <property type="match status" value="1"/>
</dbReference>
<evidence type="ECO:0000256" key="7">
    <source>
        <dbReference type="SAM" id="Coils"/>
    </source>
</evidence>
<evidence type="ECO:0000256" key="3">
    <source>
        <dbReference type="ARBA" id="ARBA00022475"/>
    </source>
</evidence>
<evidence type="ECO:0000256" key="4">
    <source>
        <dbReference type="ARBA" id="ARBA00022692"/>
    </source>
</evidence>
<gene>
    <name evidence="12" type="primary">mscK_2</name>
    <name evidence="12" type="ORF">Pla8534_65720</name>
</gene>
<dbReference type="InterPro" id="IPR023408">
    <property type="entry name" value="MscS_beta-dom_sf"/>
</dbReference>
<feature type="domain" description="Mechanosensitive ion channel MscS" evidence="10">
    <location>
        <begin position="609"/>
        <end position="676"/>
    </location>
</feature>
<feature type="transmembrane region" description="Helical" evidence="8">
    <location>
        <begin position="525"/>
        <end position="542"/>
    </location>
</feature>
<dbReference type="Gene3D" id="1.10.287.1260">
    <property type="match status" value="1"/>
</dbReference>
<keyword evidence="3" id="KW-1003">Cell membrane</keyword>
<dbReference type="SUPFAM" id="SSF82861">
    <property type="entry name" value="Mechanosensitive channel protein MscS (YggB), transmembrane region"/>
    <property type="match status" value="1"/>
</dbReference>
<feature type="coiled-coil region" evidence="7">
    <location>
        <begin position="402"/>
        <end position="429"/>
    </location>
</feature>
<evidence type="ECO:0000256" key="9">
    <source>
        <dbReference type="SAM" id="SignalP"/>
    </source>
</evidence>
<dbReference type="InterPro" id="IPR052702">
    <property type="entry name" value="MscS-like_channel"/>
</dbReference>
<dbReference type="GO" id="GO:0005886">
    <property type="term" value="C:plasma membrane"/>
    <property type="evidence" value="ECO:0007669"/>
    <property type="project" value="UniProtKB-SubCell"/>
</dbReference>
<keyword evidence="5 8" id="KW-1133">Transmembrane helix</keyword>
<dbReference type="RefSeq" id="WP_197442760.1">
    <property type="nucleotide sequence ID" value="NZ_CP036433.1"/>
</dbReference>
<name>A0A518E3N2_9BACT</name>
<dbReference type="SUPFAM" id="SSF50182">
    <property type="entry name" value="Sm-like ribonucleoproteins"/>
    <property type="match status" value="1"/>
</dbReference>
<comment type="subcellular location">
    <subcellularLocation>
        <location evidence="1">Cell membrane</location>
        <topology evidence="1">Multi-pass membrane protein</topology>
    </subcellularLocation>
</comment>
<sequence length="805" mass="90921" precursor="true">MRNGLPLFSGLALLLVAAWLQAQPPVLNSAQGEVVASPAVVEPVAPPLADAETEAAAEETAAAVEAAAAAAETEAAQSKREEVSEELRVAQRTLETAKETAAETAKETSDEEVVAAPEPLQREVELLKQLEVVVAQQGVAKKEHQDLKMRLEDLTAQVEAVRVQGPPEQPPYSFLMLDHSRDELAARQARTETVESVADGADAEITRAKQTLETRQQAYRLAREAAEANTDEEKKTELANELKFAELEVRIATESLAQAKQEQANQELAQKLHTAQVDLLQAKVVWFSKASVFSDRDLQEQMIEIDKHEEDLRNELRRAESNLKYAESEWTRARSQLDSATEKSVELVQQVEAKQLARQRFHTMVSLLNVRLQRRGVNRELWQRRFHVIRRTAKTEELITWSEEARARLDQLEREKRIDQMRIDELRQDMAGRDKLLQSADIDKARRWIEDQRDTLGRIIQVYDANIVSIESSRRLTEKLISEIEGDVNTWTLADWSENFYFYAEKIWNTELTTVDDHPLTVGKVLVGMFLILCGFALARLLSRSLGKRLQHRRFRMNESGVAALQSLSFYVLLVGFTLTALKFVNVPLTMFAFLGGAIAIGVGFGSQNILNNFISGLILLAERPIKVGDLIQIDDLYGNVEQIGARSTRIRTGRNMEIIVPNSTFLESNVVNLTRGDDKLRTQVNIGIAYGSSTREATRLLKHAATEHGRVLKQPEPFVWFAEFGDNALNFELHFWVKVRSVTEQKRIESDLRFQIDHLFREAEISIAFPQRDIHLDTTRPIAVQFVPAENEEPGRDQSENEAA</sequence>
<organism evidence="12 13">
    <name type="scientific">Lignipirellula cremea</name>
    <dbReference type="NCBI Taxonomy" id="2528010"/>
    <lineage>
        <taxon>Bacteria</taxon>
        <taxon>Pseudomonadati</taxon>
        <taxon>Planctomycetota</taxon>
        <taxon>Planctomycetia</taxon>
        <taxon>Pirellulales</taxon>
        <taxon>Pirellulaceae</taxon>
        <taxon>Lignipirellula</taxon>
    </lineage>
</organism>